<reference evidence="1 2" key="1">
    <citation type="journal article" date="2011" name="PLoS Pathog.">
        <title>Dynamic evolution of pathogenicity revealed by sequencing and comparative genomics of 19 Pseudomonas syringae isolates.</title>
        <authorList>
            <person name="Baltrus D.A."/>
            <person name="Nishimura M.T."/>
            <person name="Romanchuk A."/>
            <person name="Chang J.H."/>
            <person name="Mukhtar M.S."/>
            <person name="Cherkis K."/>
            <person name="Roach J."/>
            <person name="Grant S.R."/>
            <person name="Jones C.D."/>
            <person name="Dangl J.L."/>
        </authorList>
    </citation>
    <scope>NUCLEOTIDE SEQUENCE [LARGE SCALE GENOMIC DNA]</scope>
    <source>
        <strain evidence="1 2">ES4326</strain>
    </source>
</reference>
<dbReference type="AlphaFoldDB" id="A0A8T8CAW7"/>
<organism evidence="1 2">
    <name type="scientific">Pseudomonas syringae pv. maculicola str. ES4326</name>
    <dbReference type="NCBI Taxonomy" id="629265"/>
    <lineage>
        <taxon>Bacteria</taxon>
        <taxon>Pseudomonadati</taxon>
        <taxon>Pseudomonadota</taxon>
        <taxon>Gammaproteobacteria</taxon>
        <taxon>Pseudomonadales</taxon>
        <taxon>Pseudomonadaceae</taxon>
        <taxon>Pseudomonas</taxon>
    </lineage>
</organism>
<protein>
    <submittedName>
        <fullName evidence="1">Uncharacterized protein</fullName>
    </submittedName>
</protein>
<name>A0A8T8CAW7_PSEYM</name>
<dbReference type="EMBL" id="CP047261">
    <property type="protein sequence ID" value="QHF00699.1"/>
    <property type="molecule type" value="Genomic_DNA"/>
</dbReference>
<dbReference type="Proteomes" id="UP000003811">
    <property type="component" value="Plasmid pPma4326F"/>
</dbReference>
<gene>
    <name evidence="1" type="ORF">PMA4326_029855</name>
</gene>
<keyword evidence="1" id="KW-0614">Plasmid</keyword>
<sequence length="49" mass="5388">MIQVRMKPQSNIESSGWVLPLKQLDKGYTSTSRAEAFGTIVHLVKVGSV</sequence>
<accession>A0A8T8CAW7</accession>
<evidence type="ECO:0000313" key="1">
    <source>
        <dbReference type="EMBL" id="QHF00699.1"/>
    </source>
</evidence>
<dbReference type="RefSeq" id="WP_007250586.1">
    <property type="nucleotide sequence ID" value="NZ_CP047261.1"/>
</dbReference>
<evidence type="ECO:0000313" key="2">
    <source>
        <dbReference type="Proteomes" id="UP000003811"/>
    </source>
</evidence>
<proteinExistence type="predicted"/>
<geneLocation type="plasmid" evidence="1 2">
    <name>pPma4326F</name>
</geneLocation>